<dbReference type="EMBL" id="JAPDOG010000011">
    <property type="protein sequence ID" value="MCW3782544.1"/>
    <property type="molecule type" value="Genomic_DNA"/>
</dbReference>
<sequence length="77" mass="8076">MPASPTDFDLSIKRNAAWLARHPERPRRPGAAGLASMITLLAATCFLLGILVGSLACNGKFGVGTVRTLQVERAAGI</sequence>
<evidence type="ECO:0000256" key="1">
    <source>
        <dbReference type="SAM" id="Phobius"/>
    </source>
</evidence>
<dbReference type="Proteomes" id="UP001207582">
    <property type="component" value="Unassembled WGS sequence"/>
</dbReference>
<keyword evidence="1" id="KW-0472">Membrane</keyword>
<dbReference type="RefSeq" id="WP_264772277.1">
    <property type="nucleotide sequence ID" value="NZ_JAPDOG010000011.1"/>
</dbReference>
<keyword evidence="1" id="KW-1133">Transmembrane helix</keyword>
<evidence type="ECO:0000313" key="2">
    <source>
        <dbReference type="EMBL" id="MCW3782544.1"/>
    </source>
</evidence>
<organism evidence="2 3">
    <name type="scientific">Defluviimonas salinarum</name>
    <dbReference type="NCBI Taxonomy" id="2992147"/>
    <lineage>
        <taxon>Bacteria</taxon>
        <taxon>Pseudomonadati</taxon>
        <taxon>Pseudomonadota</taxon>
        <taxon>Alphaproteobacteria</taxon>
        <taxon>Rhodobacterales</taxon>
        <taxon>Paracoccaceae</taxon>
        <taxon>Albidovulum</taxon>
    </lineage>
</organism>
<feature type="transmembrane region" description="Helical" evidence="1">
    <location>
        <begin position="31"/>
        <end position="57"/>
    </location>
</feature>
<evidence type="ECO:0000313" key="3">
    <source>
        <dbReference type="Proteomes" id="UP001207582"/>
    </source>
</evidence>
<keyword evidence="1" id="KW-0812">Transmembrane</keyword>
<accession>A0ABT3J559</accession>
<proteinExistence type="predicted"/>
<gene>
    <name evidence="2" type="ORF">OM960_13210</name>
</gene>
<reference evidence="2 3" key="1">
    <citation type="submission" date="2022-10" db="EMBL/GenBank/DDBJ databases">
        <title>Defluviimonas sp. CAU 1641 isolated from mud.</title>
        <authorList>
            <person name="Kim W."/>
        </authorList>
    </citation>
    <scope>NUCLEOTIDE SEQUENCE [LARGE SCALE GENOMIC DNA]</scope>
    <source>
        <strain evidence="2 3">CAU 1641</strain>
    </source>
</reference>
<protein>
    <submittedName>
        <fullName evidence="2">Uncharacterized protein</fullName>
    </submittedName>
</protein>
<keyword evidence="3" id="KW-1185">Reference proteome</keyword>
<name>A0ABT3J559_9RHOB</name>
<comment type="caution">
    <text evidence="2">The sequence shown here is derived from an EMBL/GenBank/DDBJ whole genome shotgun (WGS) entry which is preliminary data.</text>
</comment>